<name>A0AAE1CZL4_9GAST</name>
<dbReference type="Gene3D" id="4.10.280.10">
    <property type="entry name" value="Helix-loop-helix DNA-binding domain"/>
    <property type="match status" value="1"/>
</dbReference>
<dbReference type="GO" id="GO:0005634">
    <property type="term" value="C:nucleus"/>
    <property type="evidence" value="ECO:0007669"/>
    <property type="project" value="InterPro"/>
</dbReference>
<dbReference type="InterPro" id="IPR001067">
    <property type="entry name" value="Nuc_translocat"/>
</dbReference>
<protein>
    <recommendedName>
        <fullName evidence="2">BHLH domain-containing protein</fullName>
    </recommendedName>
</protein>
<dbReference type="SUPFAM" id="SSF47459">
    <property type="entry name" value="HLH, helix-loop-helix DNA-binding domain"/>
    <property type="match status" value="1"/>
</dbReference>
<organism evidence="3 4">
    <name type="scientific">Elysia crispata</name>
    <name type="common">lettuce slug</name>
    <dbReference type="NCBI Taxonomy" id="231223"/>
    <lineage>
        <taxon>Eukaryota</taxon>
        <taxon>Metazoa</taxon>
        <taxon>Spiralia</taxon>
        <taxon>Lophotrochozoa</taxon>
        <taxon>Mollusca</taxon>
        <taxon>Gastropoda</taxon>
        <taxon>Heterobranchia</taxon>
        <taxon>Euthyneura</taxon>
        <taxon>Panpulmonata</taxon>
        <taxon>Sacoglossa</taxon>
        <taxon>Placobranchoidea</taxon>
        <taxon>Plakobranchidae</taxon>
        <taxon>Elysia</taxon>
    </lineage>
</organism>
<feature type="compositionally biased region" description="Basic and acidic residues" evidence="1">
    <location>
        <begin position="236"/>
        <end position="247"/>
    </location>
</feature>
<dbReference type="PRINTS" id="PR00785">
    <property type="entry name" value="NCTRNSLOCATR"/>
</dbReference>
<dbReference type="InterPro" id="IPR011598">
    <property type="entry name" value="bHLH_dom"/>
</dbReference>
<dbReference type="GO" id="GO:0003700">
    <property type="term" value="F:DNA-binding transcription factor activity"/>
    <property type="evidence" value="ECO:0007669"/>
    <property type="project" value="InterPro"/>
</dbReference>
<dbReference type="GO" id="GO:0046983">
    <property type="term" value="F:protein dimerization activity"/>
    <property type="evidence" value="ECO:0007669"/>
    <property type="project" value="InterPro"/>
</dbReference>
<comment type="caution">
    <text evidence="3">The sequence shown here is derived from an EMBL/GenBank/DDBJ whole genome shotgun (WGS) entry which is preliminary data.</text>
</comment>
<sequence length="360" mass="39318">MCCYHKCQGFDLRQLRPEDMLNGRKLPHQAGALNFNHQHHHTGPPPFPQLGLALPSTVAPSSCLLSPFSPTPPPLQPPQPQQQPPTSLGFPAGFSDSILDTPGAIGLDSPADLSLFQATGYLPLTGSAQDHLQEASPSSYPSPRCYPVQLLHHQHLPLSLPFPSPPLSAPPVDKLMAMSSGPSFSLASDAPGPSPSTPMMETKIDRKRKKSITSLEVFESDDDDDVLAKGSTGHLSSHDLSDVEMRHPGMSPTTRQNHSEIEKRRRDKMNTYITELSALIPMCSAMNRKLDKLTVLRMAVQHINSLKGSSKVCSEVSEKPSYISDDELKRVILNAKGPNRSASVRHITVCTEKPRRLKST</sequence>
<dbReference type="PANTHER" id="PTHR23042">
    <property type="entry name" value="CIRCADIAN PROTEIN CLOCK/ARNT/BMAL/PAS"/>
    <property type="match status" value="1"/>
</dbReference>
<dbReference type="InterPro" id="IPR050933">
    <property type="entry name" value="Circadian_TF"/>
</dbReference>
<keyword evidence="4" id="KW-1185">Reference proteome</keyword>
<evidence type="ECO:0000259" key="2">
    <source>
        <dbReference type="PROSITE" id="PS50888"/>
    </source>
</evidence>
<dbReference type="AlphaFoldDB" id="A0AAE1CZL4"/>
<feature type="region of interest" description="Disordered" evidence="1">
    <location>
        <begin position="65"/>
        <end position="93"/>
    </location>
</feature>
<dbReference type="GO" id="GO:0005737">
    <property type="term" value="C:cytoplasm"/>
    <property type="evidence" value="ECO:0007669"/>
    <property type="project" value="InterPro"/>
</dbReference>
<dbReference type="EMBL" id="JAWDGP010006162">
    <property type="protein sequence ID" value="KAK3746238.1"/>
    <property type="molecule type" value="Genomic_DNA"/>
</dbReference>
<gene>
    <name evidence="3" type="ORF">RRG08_014711</name>
</gene>
<dbReference type="InterPro" id="IPR036638">
    <property type="entry name" value="HLH_DNA-bd_sf"/>
</dbReference>
<proteinExistence type="predicted"/>
<accession>A0AAE1CZL4</accession>
<feature type="region of interest" description="Disordered" evidence="1">
    <location>
        <begin position="183"/>
        <end position="210"/>
    </location>
</feature>
<feature type="compositionally biased region" description="Pro residues" evidence="1">
    <location>
        <begin position="69"/>
        <end position="83"/>
    </location>
</feature>
<evidence type="ECO:0000313" key="4">
    <source>
        <dbReference type="Proteomes" id="UP001283361"/>
    </source>
</evidence>
<reference evidence="3" key="1">
    <citation type="journal article" date="2023" name="G3 (Bethesda)">
        <title>A reference genome for the long-term kleptoplast-retaining sea slug Elysia crispata morphotype clarki.</title>
        <authorList>
            <person name="Eastman K.E."/>
            <person name="Pendleton A.L."/>
            <person name="Shaikh M.A."/>
            <person name="Suttiyut T."/>
            <person name="Ogas R."/>
            <person name="Tomko P."/>
            <person name="Gavelis G."/>
            <person name="Widhalm J.R."/>
            <person name="Wisecaver J.H."/>
        </authorList>
    </citation>
    <scope>NUCLEOTIDE SEQUENCE</scope>
    <source>
        <strain evidence="3">ECLA1</strain>
    </source>
</reference>
<feature type="domain" description="BHLH" evidence="2">
    <location>
        <begin position="253"/>
        <end position="306"/>
    </location>
</feature>
<evidence type="ECO:0000313" key="3">
    <source>
        <dbReference type="EMBL" id="KAK3746238.1"/>
    </source>
</evidence>
<evidence type="ECO:0000256" key="1">
    <source>
        <dbReference type="SAM" id="MobiDB-lite"/>
    </source>
</evidence>
<dbReference type="Pfam" id="PF00010">
    <property type="entry name" value="HLH"/>
    <property type="match status" value="1"/>
</dbReference>
<dbReference type="Proteomes" id="UP001283361">
    <property type="component" value="Unassembled WGS sequence"/>
</dbReference>
<dbReference type="SMART" id="SM00353">
    <property type="entry name" value="HLH"/>
    <property type="match status" value="1"/>
</dbReference>
<dbReference type="GO" id="GO:0005667">
    <property type="term" value="C:transcription regulator complex"/>
    <property type="evidence" value="ECO:0007669"/>
    <property type="project" value="InterPro"/>
</dbReference>
<dbReference type="PROSITE" id="PS50888">
    <property type="entry name" value="BHLH"/>
    <property type="match status" value="1"/>
</dbReference>
<feature type="region of interest" description="Disordered" evidence="1">
    <location>
        <begin position="227"/>
        <end position="264"/>
    </location>
</feature>